<feature type="domain" description="PD-(D/E)XK endonuclease-like" evidence="1">
    <location>
        <begin position="3"/>
        <end position="303"/>
    </location>
</feature>
<proteinExistence type="predicted"/>
<dbReference type="EMBL" id="JAUKPO010000020">
    <property type="protein sequence ID" value="MDO1449552.1"/>
    <property type="molecule type" value="Genomic_DNA"/>
</dbReference>
<accession>A0ABT8RBR3</accession>
<dbReference type="InterPro" id="IPR038726">
    <property type="entry name" value="PDDEXK_AddAB-type"/>
</dbReference>
<reference evidence="2" key="1">
    <citation type="submission" date="2023-07" db="EMBL/GenBank/DDBJ databases">
        <title>The genome sequence of Rhodocytophaga aerolata KACC 12507.</title>
        <authorList>
            <person name="Zhang X."/>
        </authorList>
    </citation>
    <scope>NUCLEOTIDE SEQUENCE</scope>
    <source>
        <strain evidence="2">KACC 12507</strain>
    </source>
</reference>
<protein>
    <submittedName>
        <fullName evidence="2">PD-(D/E)XK nuclease family protein</fullName>
    </submittedName>
</protein>
<organism evidence="2 3">
    <name type="scientific">Rhodocytophaga aerolata</name>
    <dbReference type="NCBI Taxonomy" id="455078"/>
    <lineage>
        <taxon>Bacteria</taxon>
        <taxon>Pseudomonadati</taxon>
        <taxon>Bacteroidota</taxon>
        <taxon>Cytophagia</taxon>
        <taxon>Cytophagales</taxon>
        <taxon>Rhodocytophagaceae</taxon>
        <taxon>Rhodocytophaga</taxon>
    </lineage>
</organism>
<name>A0ABT8RBR3_9BACT</name>
<evidence type="ECO:0000259" key="1">
    <source>
        <dbReference type="Pfam" id="PF12705"/>
    </source>
</evidence>
<dbReference type="InterPro" id="IPR011604">
    <property type="entry name" value="PDDEXK-like_dom_sf"/>
</dbReference>
<comment type="caution">
    <text evidence="2">The sequence shown here is derived from an EMBL/GenBank/DDBJ whole genome shotgun (WGS) entry which is preliminary data.</text>
</comment>
<dbReference type="RefSeq" id="WP_302040356.1">
    <property type="nucleotide sequence ID" value="NZ_JAUKPO010000020.1"/>
</dbReference>
<dbReference type="Proteomes" id="UP001168528">
    <property type="component" value="Unassembled WGS sequence"/>
</dbReference>
<evidence type="ECO:0000313" key="3">
    <source>
        <dbReference type="Proteomes" id="UP001168528"/>
    </source>
</evidence>
<gene>
    <name evidence="2" type="ORF">Q0590_24965</name>
</gene>
<evidence type="ECO:0000313" key="2">
    <source>
        <dbReference type="EMBL" id="MDO1449552.1"/>
    </source>
</evidence>
<dbReference type="Gene3D" id="3.90.320.10">
    <property type="match status" value="1"/>
</dbReference>
<dbReference type="Pfam" id="PF12705">
    <property type="entry name" value="PDDEXK_1"/>
    <property type="match status" value="1"/>
</dbReference>
<sequence length="305" mass="35398">MIWSPSAHKIFSRCPRQWFYKNVMADGRVKKDPLRIEATRLSKLKTIEAWRGMVVDQVISDFIIPRLNRKMTIVKDEVISIARKIFDKQFELACLAPQNYSKIEVGLLEIENGSSISSEQIEKAWAEVESALNNFLLDEELQSELKSGDYLVPQRPLTFKVGSFSVRGFPDLILFRQNSPPIIYDWKVHFFGTISYEQQLMVYALALTRIKPHVDFERYIIGHVGEDIRLTEVQLISHNSNYKRHYYVTSSKLEEIESFISDSLLKMYLAGGYRKYSEISASDFDTTHYPENCTFCSFTKLCKKA</sequence>
<keyword evidence="3" id="KW-1185">Reference proteome</keyword>